<dbReference type="Pfam" id="PF13181">
    <property type="entry name" value="TPR_8"/>
    <property type="match status" value="2"/>
</dbReference>
<dbReference type="AlphaFoldDB" id="A0A2H9VUZ2"/>
<dbReference type="GO" id="GO:0031145">
    <property type="term" value="P:anaphase-promoting complex-dependent catabolic process"/>
    <property type="evidence" value="ECO:0007669"/>
    <property type="project" value="TreeGrafter"/>
</dbReference>
<dbReference type="InterPro" id="IPR019734">
    <property type="entry name" value="TPR_rpt"/>
</dbReference>
<dbReference type="SUPFAM" id="SSF48452">
    <property type="entry name" value="TPR-like"/>
    <property type="match status" value="2"/>
</dbReference>
<dbReference type="GO" id="GO:0016567">
    <property type="term" value="P:protein ubiquitination"/>
    <property type="evidence" value="ECO:0007669"/>
    <property type="project" value="TreeGrafter"/>
</dbReference>
<protein>
    <submittedName>
        <fullName evidence="2">Tetratricopeptide repeat protein</fullName>
    </submittedName>
</protein>
<feature type="chain" id="PRO_5014183361" evidence="1">
    <location>
        <begin position="21"/>
        <end position="386"/>
    </location>
</feature>
<dbReference type="Gene3D" id="1.25.40.10">
    <property type="entry name" value="Tetratricopeptide repeat domain"/>
    <property type="match status" value="2"/>
</dbReference>
<reference evidence="2 3" key="1">
    <citation type="submission" date="2017-11" db="EMBL/GenBank/DDBJ databases">
        <title>Genomic Encyclopedia of Archaeal and Bacterial Type Strains, Phase II (KMG-II): From Individual Species to Whole Genera.</title>
        <authorList>
            <person name="Goeker M."/>
        </authorList>
    </citation>
    <scope>NUCLEOTIDE SEQUENCE [LARGE SCALE GENOMIC DNA]</scope>
    <source>
        <strain evidence="2 3">DSM 28175</strain>
    </source>
</reference>
<keyword evidence="1" id="KW-0732">Signal</keyword>
<evidence type="ECO:0000313" key="2">
    <source>
        <dbReference type="EMBL" id="PJJ84612.1"/>
    </source>
</evidence>
<dbReference type="GO" id="GO:0051301">
    <property type="term" value="P:cell division"/>
    <property type="evidence" value="ECO:0007669"/>
    <property type="project" value="TreeGrafter"/>
</dbReference>
<comment type="caution">
    <text evidence="2">The sequence shown here is derived from an EMBL/GenBank/DDBJ whole genome shotgun (WGS) entry which is preliminary data.</text>
</comment>
<dbReference type="Proteomes" id="UP000242687">
    <property type="component" value="Unassembled WGS sequence"/>
</dbReference>
<accession>A0A2H9VUZ2</accession>
<dbReference type="InterPro" id="IPR011990">
    <property type="entry name" value="TPR-like_helical_dom_sf"/>
</dbReference>
<dbReference type="PANTHER" id="PTHR12558">
    <property type="entry name" value="CELL DIVISION CYCLE 16,23,27"/>
    <property type="match status" value="1"/>
</dbReference>
<gene>
    <name evidence="2" type="ORF">CLV57_1626</name>
</gene>
<name>A0A2H9VUZ2_9SPHI</name>
<dbReference type="SMART" id="SM00028">
    <property type="entry name" value="TPR"/>
    <property type="match status" value="4"/>
</dbReference>
<evidence type="ECO:0000313" key="3">
    <source>
        <dbReference type="Proteomes" id="UP000242687"/>
    </source>
</evidence>
<proteinExistence type="predicted"/>
<dbReference type="RefSeq" id="WP_157799101.1">
    <property type="nucleotide sequence ID" value="NZ_PGFJ01000001.1"/>
</dbReference>
<sequence>MKYLSLLLFIAFYFSMESYAQETRKTDDALLLDYYQGGRYAEALTYLKTVYAEPVSDAKELTRLAYTASMANKLPEAEAYYQQIYNRDTTNKTSLYNMATINQRRGNNFKAESYLKKYIKLDTTTFAVYKQLANFAATKADFTAQLAYLQRANKLDSIEFDVAADLSDLYVKLKFNQQAEKVLSVAIAADPENIVLLQSLLKLASAQKKWQLAVKTGEQLLQAGDGSAFTATKLGVAYYQMKSYRCGIETLAALPDIFQTEVTAYFTGACYKQLKDPKNAVYYFDKAIKLSISPSTNTYYSEMGDTYEGMKLLSKAQSSYQKALLYDEKPLTLYFLANLFDRQLKDPSSALKYFKKYLASKPDANEEKDYIAYSKSRVEQLTAAKK</sequence>
<evidence type="ECO:0000256" key="1">
    <source>
        <dbReference type="SAM" id="SignalP"/>
    </source>
</evidence>
<feature type="signal peptide" evidence="1">
    <location>
        <begin position="1"/>
        <end position="20"/>
    </location>
</feature>
<dbReference type="EMBL" id="PGFJ01000001">
    <property type="protein sequence ID" value="PJJ84612.1"/>
    <property type="molecule type" value="Genomic_DNA"/>
</dbReference>
<dbReference type="OrthoDB" id="1221582at2"/>
<organism evidence="2 3">
    <name type="scientific">Mucilaginibacter auburnensis</name>
    <dbReference type="NCBI Taxonomy" id="1457233"/>
    <lineage>
        <taxon>Bacteria</taxon>
        <taxon>Pseudomonadati</taxon>
        <taxon>Bacteroidota</taxon>
        <taxon>Sphingobacteriia</taxon>
        <taxon>Sphingobacteriales</taxon>
        <taxon>Sphingobacteriaceae</taxon>
        <taxon>Mucilaginibacter</taxon>
    </lineage>
</organism>
<keyword evidence="3" id="KW-1185">Reference proteome</keyword>
<dbReference type="PANTHER" id="PTHR12558:SF45">
    <property type="entry name" value="CHROMOSOME UNDETERMINED SCAFFOLD_12, WHOLE GENOME SHOTGUN SEQUENCE"/>
    <property type="match status" value="1"/>
</dbReference>